<name>R7SSQ2_DICSQ</name>
<reference evidence="1 2" key="1">
    <citation type="journal article" date="2012" name="Science">
        <title>The Paleozoic origin of enzymatic lignin decomposition reconstructed from 31 fungal genomes.</title>
        <authorList>
            <person name="Floudas D."/>
            <person name="Binder M."/>
            <person name="Riley R."/>
            <person name="Barry K."/>
            <person name="Blanchette R.A."/>
            <person name="Henrissat B."/>
            <person name="Martinez A.T."/>
            <person name="Otillar R."/>
            <person name="Spatafora J.W."/>
            <person name="Yadav J.S."/>
            <person name="Aerts A."/>
            <person name="Benoit I."/>
            <person name="Boyd A."/>
            <person name="Carlson A."/>
            <person name="Copeland A."/>
            <person name="Coutinho P.M."/>
            <person name="de Vries R.P."/>
            <person name="Ferreira P."/>
            <person name="Findley K."/>
            <person name="Foster B."/>
            <person name="Gaskell J."/>
            <person name="Glotzer D."/>
            <person name="Gorecki P."/>
            <person name="Heitman J."/>
            <person name="Hesse C."/>
            <person name="Hori C."/>
            <person name="Igarashi K."/>
            <person name="Jurgens J.A."/>
            <person name="Kallen N."/>
            <person name="Kersten P."/>
            <person name="Kohler A."/>
            <person name="Kuees U."/>
            <person name="Kumar T.K.A."/>
            <person name="Kuo A."/>
            <person name="LaButti K."/>
            <person name="Larrondo L.F."/>
            <person name="Lindquist E."/>
            <person name="Ling A."/>
            <person name="Lombard V."/>
            <person name="Lucas S."/>
            <person name="Lundell T."/>
            <person name="Martin R."/>
            <person name="McLaughlin D.J."/>
            <person name="Morgenstern I."/>
            <person name="Morin E."/>
            <person name="Murat C."/>
            <person name="Nagy L.G."/>
            <person name="Nolan M."/>
            <person name="Ohm R.A."/>
            <person name="Patyshakuliyeva A."/>
            <person name="Rokas A."/>
            <person name="Ruiz-Duenas F.J."/>
            <person name="Sabat G."/>
            <person name="Salamov A."/>
            <person name="Samejima M."/>
            <person name="Schmutz J."/>
            <person name="Slot J.C."/>
            <person name="St John F."/>
            <person name="Stenlid J."/>
            <person name="Sun H."/>
            <person name="Sun S."/>
            <person name="Syed K."/>
            <person name="Tsang A."/>
            <person name="Wiebenga A."/>
            <person name="Young D."/>
            <person name="Pisabarro A."/>
            <person name="Eastwood D.C."/>
            <person name="Martin F."/>
            <person name="Cullen D."/>
            <person name="Grigoriev I.V."/>
            <person name="Hibbett D.S."/>
        </authorList>
    </citation>
    <scope>NUCLEOTIDE SEQUENCE [LARGE SCALE GENOMIC DNA]</scope>
    <source>
        <strain evidence="1 2">LYAD-421 SS1</strain>
    </source>
</reference>
<accession>R7SSQ2</accession>
<dbReference type="KEGG" id="dsq:DICSQDRAFT_138671"/>
<organism evidence="1 2">
    <name type="scientific">Dichomitus squalens (strain LYAD-421)</name>
    <name type="common">Western red white-rot fungus</name>
    <dbReference type="NCBI Taxonomy" id="732165"/>
    <lineage>
        <taxon>Eukaryota</taxon>
        <taxon>Fungi</taxon>
        <taxon>Dikarya</taxon>
        <taxon>Basidiomycota</taxon>
        <taxon>Agaricomycotina</taxon>
        <taxon>Agaricomycetes</taxon>
        <taxon>Polyporales</taxon>
        <taxon>Polyporaceae</taxon>
        <taxon>Dichomitus</taxon>
    </lineage>
</organism>
<evidence type="ECO:0000313" key="2">
    <source>
        <dbReference type="Proteomes" id="UP000053319"/>
    </source>
</evidence>
<dbReference type="AlphaFoldDB" id="R7SSQ2"/>
<proteinExistence type="predicted"/>
<dbReference type="HOGENOM" id="CLU_2158282_0_0_1"/>
<protein>
    <submittedName>
        <fullName evidence="1">Uncharacterized protein</fullName>
    </submittedName>
</protein>
<sequence length="111" mass="12700">MQVRYSNRRPVRLSFLAPEYPILELGMNYGGGGYYILQVDVFGETTEREESEFSMDDVDWETRASHIESESEDEGGREVLQRAVDNGSTSESVLTRWMEEVKGVFRLDGLP</sequence>
<dbReference type="EMBL" id="JH719426">
    <property type="protein sequence ID" value="EJF59199.1"/>
    <property type="molecule type" value="Genomic_DNA"/>
</dbReference>
<dbReference type="GeneID" id="18835763"/>
<evidence type="ECO:0000313" key="1">
    <source>
        <dbReference type="EMBL" id="EJF59199.1"/>
    </source>
</evidence>
<gene>
    <name evidence="1" type="ORF">DICSQDRAFT_138671</name>
</gene>
<dbReference type="Proteomes" id="UP000053319">
    <property type="component" value="Unassembled WGS sequence"/>
</dbReference>
<dbReference type="RefSeq" id="XP_007367983.1">
    <property type="nucleotide sequence ID" value="XM_007367921.1"/>
</dbReference>